<feature type="domain" description="ABC transporter" evidence="5">
    <location>
        <begin position="258"/>
        <end position="499"/>
    </location>
</feature>
<evidence type="ECO:0000256" key="3">
    <source>
        <dbReference type="ARBA" id="ARBA00022741"/>
    </source>
</evidence>
<dbReference type="EMBL" id="PVXP01000013">
    <property type="protein sequence ID" value="PRR85692.1"/>
    <property type="molecule type" value="Genomic_DNA"/>
</dbReference>
<evidence type="ECO:0000256" key="2">
    <source>
        <dbReference type="ARBA" id="ARBA00022737"/>
    </source>
</evidence>
<dbReference type="SMART" id="SM00382">
    <property type="entry name" value="AAA"/>
    <property type="match status" value="1"/>
</dbReference>
<dbReference type="PROSITE" id="PS00211">
    <property type="entry name" value="ABC_TRANSPORTER_1"/>
    <property type="match status" value="1"/>
</dbReference>
<gene>
    <name evidence="6" type="primary">mglA</name>
    <name evidence="6" type="ORF">CLLU_13180</name>
</gene>
<keyword evidence="3" id="KW-0547">Nucleotide-binding</keyword>
<dbReference type="Gene3D" id="3.40.50.300">
    <property type="entry name" value="P-loop containing nucleotide triphosphate hydrolases"/>
    <property type="match status" value="2"/>
</dbReference>
<sequence length="505" mass="56246">MKKLSVVEMINISKKFSRVPANDKICFSLNKGEIHALLGENGAGKSTLMNILSGLYRPDYGEIKINGKTVEFNSPKDAIACGIGMVHQHFELVKAFTVSENIMIGLKNLKQIYNKKYIDNQIVESAQKYGLEVEPDARVRQLTVGEMQKVEIIKVLMQGAEILIMDEPTAVLAKNEIEAFYNTLHLMVGEGKSIIIISHKMREVIKNTDRITILQNGRSIGTFDTKSVEESKISEMMMGKDKICNLVKRTAVKPEKVLELKNVCCSSSEGFVKLKDISFSIHQGEILGIAGIDNNGQRELAEVIAGLIPVQEGNIILKGSSCTGENRKRRIERGIGYVPEDRMTTGLVGNMNLCENAVLESYRSTPGIFMNWKKVREDTEDIVEKFNIKVSSIYDQAGTMSGGNMQKLLLAREIEMNPVVLVLSYPFRGLDIGASQYMKKLLLEERNKGRALLLISEEIDDLLQLSDRIAVLHQGLIVDIVNPMEVTAESIGMMMYEGGKENYSG</sequence>
<keyword evidence="2" id="KW-0677">Repeat</keyword>
<evidence type="ECO:0000256" key="4">
    <source>
        <dbReference type="ARBA" id="ARBA00022840"/>
    </source>
</evidence>
<name>A0A2T0BPD9_9CLOT</name>
<keyword evidence="7" id="KW-1185">Reference proteome</keyword>
<evidence type="ECO:0000256" key="1">
    <source>
        <dbReference type="ARBA" id="ARBA00022448"/>
    </source>
</evidence>
<dbReference type="PANTHER" id="PTHR43790:SF9">
    <property type="entry name" value="GALACTOFURANOSE TRANSPORTER ATP-BINDING PROTEIN YTFR"/>
    <property type="match status" value="1"/>
</dbReference>
<evidence type="ECO:0000313" key="7">
    <source>
        <dbReference type="Proteomes" id="UP000237798"/>
    </source>
</evidence>
<dbReference type="InterPro" id="IPR003439">
    <property type="entry name" value="ABC_transporter-like_ATP-bd"/>
</dbReference>
<feature type="domain" description="ABC transporter" evidence="5">
    <location>
        <begin position="7"/>
        <end position="241"/>
    </location>
</feature>
<evidence type="ECO:0000313" key="6">
    <source>
        <dbReference type="EMBL" id="PRR85692.1"/>
    </source>
</evidence>
<dbReference type="InterPro" id="IPR017871">
    <property type="entry name" value="ABC_transporter-like_CS"/>
</dbReference>
<accession>A0A2T0BPD9</accession>
<protein>
    <submittedName>
        <fullName evidence="6">Galactose/methyl galactoside import ATP-binding protein MglA</fullName>
        <ecNumber evidence="6">3.6.3.17</ecNumber>
    </submittedName>
</protein>
<dbReference type="PANTHER" id="PTHR43790">
    <property type="entry name" value="CARBOHYDRATE TRANSPORT ATP-BINDING PROTEIN MG119-RELATED"/>
    <property type="match status" value="1"/>
</dbReference>
<keyword evidence="1" id="KW-0813">Transport</keyword>
<dbReference type="Pfam" id="PF00005">
    <property type="entry name" value="ABC_tran"/>
    <property type="match status" value="2"/>
</dbReference>
<dbReference type="Proteomes" id="UP000237798">
    <property type="component" value="Unassembled WGS sequence"/>
</dbReference>
<keyword evidence="6" id="KW-0378">Hydrolase</keyword>
<dbReference type="SUPFAM" id="SSF52540">
    <property type="entry name" value="P-loop containing nucleoside triphosphate hydrolases"/>
    <property type="match status" value="2"/>
</dbReference>
<dbReference type="RefSeq" id="WP_106008808.1">
    <property type="nucleotide sequence ID" value="NZ_PVXP01000013.1"/>
</dbReference>
<dbReference type="AlphaFoldDB" id="A0A2T0BPD9"/>
<dbReference type="CDD" id="cd03215">
    <property type="entry name" value="ABC_Carb_Monos_II"/>
    <property type="match status" value="1"/>
</dbReference>
<dbReference type="GO" id="GO:0016887">
    <property type="term" value="F:ATP hydrolysis activity"/>
    <property type="evidence" value="ECO:0007669"/>
    <property type="project" value="InterPro"/>
</dbReference>
<dbReference type="InterPro" id="IPR003593">
    <property type="entry name" value="AAA+_ATPase"/>
</dbReference>
<dbReference type="InterPro" id="IPR050107">
    <property type="entry name" value="ABC_carbohydrate_import_ATPase"/>
</dbReference>
<reference evidence="6 7" key="1">
    <citation type="submission" date="2018-03" db="EMBL/GenBank/DDBJ databases">
        <title>Genome sequence of Clostridium luticellarii DSM 29923.</title>
        <authorList>
            <person name="Poehlein A."/>
            <person name="Daniel R."/>
        </authorList>
    </citation>
    <scope>NUCLEOTIDE SEQUENCE [LARGE SCALE GENOMIC DNA]</scope>
    <source>
        <strain evidence="6 7">DSM 29923</strain>
    </source>
</reference>
<dbReference type="OrthoDB" id="9771863at2"/>
<evidence type="ECO:0000259" key="5">
    <source>
        <dbReference type="PROSITE" id="PS50893"/>
    </source>
</evidence>
<dbReference type="InterPro" id="IPR027417">
    <property type="entry name" value="P-loop_NTPase"/>
</dbReference>
<comment type="caution">
    <text evidence="6">The sequence shown here is derived from an EMBL/GenBank/DDBJ whole genome shotgun (WGS) entry which is preliminary data.</text>
</comment>
<keyword evidence="4 6" id="KW-0067">ATP-binding</keyword>
<organism evidence="6 7">
    <name type="scientific">Clostridium luticellarii</name>
    <dbReference type="NCBI Taxonomy" id="1691940"/>
    <lineage>
        <taxon>Bacteria</taxon>
        <taxon>Bacillati</taxon>
        <taxon>Bacillota</taxon>
        <taxon>Clostridia</taxon>
        <taxon>Eubacteriales</taxon>
        <taxon>Clostridiaceae</taxon>
        <taxon>Clostridium</taxon>
    </lineage>
</organism>
<dbReference type="PROSITE" id="PS50893">
    <property type="entry name" value="ABC_TRANSPORTER_2"/>
    <property type="match status" value="2"/>
</dbReference>
<dbReference type="EC" id="3.6.3.17" evidence="6"/>
<proteinExistence type="predicted"/>
<dbReference type="CDD" id="cd03216">
    <property type="entry name" value="ABC_Carb_Monos_I"/>
    <property type="match status" value="1"/>
</dbReference>
<dbReference type="GO" id="GO:0005524">
    <property type="term" value="F:ATP binding"/>
    <property type="evidence" value="ECO:0007669"/>
    <property type="project" value="UniProtKB-KW"/>
</dbReference>